<feature type="compositionally biased region" description="Basic and acidic residues" evidence="2">
    <location>
        <begin position="72"/>
        <end position="87"/>
    </location>
</feature>
<dbReference type="GO" id="GO:0036503">
    <property type="term" value="P:ERAD pathway"/>
    <property type="evidence" value="ECO:0007669"/>
    <property type="project" value="TreeGrafter"/>
</dbReference>
<dbReference type="Gene3D" id="1.10.287.110">
    <property type="entry name" value="DnaJ domain"/>
    <property type="match status" value="1"/>
</dbReference>
<evidence type="ECO:0000313" key="5">
    <source>
        <dbReference type="EMBL" id="OMJ86680.1"/>
    </source>
</evidence>
<evidence type="ECO:0000313" key="6">
    <source>
        <dbReference type="Proteomes" id="UP000187209"/>
    </source>
</evidence>
<organism evidence="5 6">
    <name type="scientific">Stentor coeruleus</name>
    <dbReference type="NCBI Taxonomy" id="5963"/>
    <lineage>
        <taxon>Eukaryota</taxon>
        <taxon>Sar</taxon>
        <taxon>Alveolata</taxon>
        <taxon>Ciliophora</taxon>
        <taxon>Postciliodesmatophora</taxon>
        <taxon>Heterotrichea</taxon>
        <taxon>Heterotrichida</taxon>
        <taxon>Stentoridae</taxon>
        <taxon>Stentor</taxon>
    </lineage>
</organism>
<dbReference type="EMBL" id="MPUH01000198">
    <property type="protein sequence ID" value="OMJ86680.1"/>
    <property type="molecule type" value="Genomic_DNA"/>
</dbReference>
<dbReference type="AlphaFoldDB" id="A0A1R2CCI8"/>
<feature type="transmembrane region" description="Helical" evidence="3">
    <location>
        <begin position="113"/>
        <end position="134"/>
    </location>
</feature>
<dbReference type="SMR" id="A0A1R2CCI8"/>
<keyword evidence="3" id="KW-0472">Membrane</keyword>
<name>A0A1R2CCI8_9CILI</name>
<dbReference type="InterPro" id="IPR036869">
    <property type="entry name" value="J_dom_sf"/>
</dbReference>
<dbReference type="InterPro" id="IPR051948">
    <property type="entry name" value="Hsp70_co-chaperone_J-domain"/>
</dbReference>
<accession>A0A1R2CCI8</accession>
<dbReference type="GO" id="GO:0051087">
    <property type="term" value="F:protein-folding chaperone binding"/>
    <property type="evidence" value="ECO:0007669"/>
    <property type="project" value="TreeGrafter"/>
</dbReference>
<evidence type="ECO:0000256" key="1">
    <source>
        <dbReference type="ARBA" id="ARBA00023186"/>
    </source>
</evidence>
<keyword evidence="3" id="KW-0812">Transmembrane</keyword>
<gene>
    <name evidence="5" type="ORF">SteCoe_11766</name>
</gene>
<dbReference type="SUPFAM" id="SSF46565">
    <property type="entry name" value="Chaperone J-domain"/>
    <property type="match status" value="1"/>
</dbReference>
<keyword evidence="1" id="KW-0143">Chaperone</keyword>
<reference evidence="5 6" key="1">
    <citation type="submission" date="2016-11" db="EMBL/GenBank/DDBJ databases">
        <title>The macronuclear genome of Stentor coeruleus: a giant cell with tiny introns.</title>
        <authorList>
            <person name="Slabodnick M."/>
            <person name="Ruby J.G."/>
            <person name="Reiff S.B."/>
            <person name="Swart E.C."/>
            <person name="Gosai S."/>
            <person name="Prabakaran S."/>
            <person name="Witkowska E."/>
            <person name="Larue G.E."/>
            <person name="Fisher S."/>
            <person name="Freeman R.M."/>
            <person name="Gunawardena J."/>
            <person name="Chu W."/>
            <person name="Stover N.A."/>
            <person name="Gregory B.D."/>
            <person name="Nowacki M."/>
            <person name="Derisi J."/>
            <person name="Roy S.W."/>
            <person name="Marshall W.F."/>
            <person name="Sood P."/>
        </authorList>
    </citation>
    <scope>NUCLEOTIDE SEQUENCE [LARGE SCALE GENOMIC DNA]</scope>
    <source>
        <strain evidence="5">WM001</strain>
    </source>
</reference>
<dbReference type="CDD" id="cd06257">
    <property type="entry name" value="DnaJ"/>
    <property type="match status" value="1"/>
</dbReference>
<dbReference type="PROSITE" id="PS50076">
    <property type="entry name" value="DNAJ_2"/>
    <property type="match status" value="1"/>
</dbReference>
<protein>
    <recommendedName>
        <fullName evidence="4">J domain-containing protein</fullName>
    </recommendedName>
</protein>
<dbReference type="PRINTS" id="PR00625">
    <property type="entry name" value="JDOMAIN"/>
</dbReference>
<evidence type="ECO:0000256" key="2">
    <source>
        <dbReference type="SAM" id="MobiDB-lite"/>
    </source>
</evidence>
<proteinExistence type="predicted"/>
<dbReference type="Proteomes" id="UP000187209">
    <property type="component" value="Unassembled WGS sequence"/>
</dbReference>
<evidence type="ECO:0000256" key="3">
    <source>
        <dbReference type="SAM" id="Phobius"/>
    </source>
</evidence>
<dbReference type="GO" id="GO:0005783">
    <property type="term" value="C:endoplasmic reticulum"/>
    <property type="evidence" value="ECO:0007669"/>
    <property type="project" value="TreeGrafter"/>
</dbReference>
<comment type="caution">
    <text evidence="5">The sequence shown here is derived from an EMBL/GenBank/DDBJ whole genome shotgun (WGS) entry which is preliminary data.</text>
</comment>
<keyword evidence="6" id="KW-1185">Reference proteome</keyword>
<dbReference type="SMART" id="SM00271">
    <property type="entry name" value="DnaJ"/>
    <property type="match status" value="1"/>
</dbReference>
<keyword evidence="3" id="KW-1133">Transmembrane helix</keyword>
<dbReference type="GO" id="GO:0051787">
    <property type="term" value="F:misfolded protein binding"/>
    <property type="evidence" value="ECO:0007669"/>
    <property type="project" value="TreeGrafter"/>
</dbReference>
<dbReference type="Pfam" id="PF00226">
    <property type="entry name" value="DnaJ"/>
    <property type="match status" value="1"/>
</dbReference>
<evidence type="ECO:0000259" key="4">
    <source>
        <dbReference type="PROSITE" id="PS50076"/>
    </source>
</evidence>
<feature type="domain" description="J" evidence="4">
    <location>
        <begin position="13"/>
        <end position="76"/>
    </location>
</feature>
<dbReference type="PANTHER" id="PTHR44360:SF1">
    <property type="entry name" value="DNAJ HOMOLOG SUBFAMILY B MEMBER 9"/>
    <property type="match status" value="1"/>
</dbReference>
<feature type="region of interest" description="Disordered" evidence="2">
    <location>
        <begin position="72"/>
        <end position="103"/>
    </location>
</feature>
<dbReference type="PANTHER" id="PTHR44360">
    <property type="entry name" value="DNAJ HOMOLOG SUBFAMILY B MEMBER 9"/>
    <property type="match status" value="1"/>
</dbReference>
<sequence>MLSRHLKRWIKQDPFTVLGLHPTSSLEDVKIAYYKLAKKYHPDINSHYQEYFREISLAYKEIIEMGDRRSYFEEEKPPDEPKNEPQRRPKRVPRPKPMPDDGRKAKRYALMETVAIVYDIFSIVVGFILIRILLVVSSQQKELLLKVHNQCILDREKENDTTGFNAYYTEFEKKFNKLRNEEVK</sequence>
<dbReference type="OrthoDB" id="307514at2759"/>
<dbReference type="InterPro" id="IPR001623">
    <property type="entry name" value="DnaJ_domain"/>
</dbReference>